<comment type="caution">
    <text evidence="2">The sequence shown here is derived from an EMBL/GenBank/DDBJ whole genome shotgun (WGS) entry which is preliminary data.</text>
</comment>
<evidence type="ECO:0000256" key="1">
    <source>
        <dbReference type="SAM" id="Phobius"/>
    </source>
</evidence>
<keyword evidence="1" id="KW-0812">Transmembrane</keyword>
<evidence type="ECO:0008006" key="4">
    <source>
        <dbReference type="Google" id="ProtNLM"/>
    </source>
</evidence>
<evidence type="ECO:0000313" key="3">
    <source>
        <dbReference type="Proteomes" id="UP000004028"/>
    </source>
</evidence>
<evidence type="ECO:0000313" key="2">
    <source>
        <dbReference type="EMBL" id="EFC92825.1"/>
    </source>
</evidence>
<dbReference type="RefSeq" id="WP_004033970.1">
    <property type="nucleotide sequence ID" value="NZ_GG704759.1"/>
</dbReference>
<dbReference type="EMBL" id="ABYV02000007">
    <property type="protein sequence ID" value="EFC92825.1"/>
    <property type="molecule type" value="Genomic_DNA"/>
</dbReference>
<name>D2ZRF8_METSM</name>
<reference evidence="2 3" key="1">
    <citation type="submission" date="2010-01" db="EMBL/GenBank/DDBJ databases">
        <authorList>
            <person name="Weinstock G."/>
            <person name="Sodergren E."/>
            <person name="Clifton S."/>
            <person name="Fulton L."/>
            <person name="Fulton B."/>
            <person name="Courtney L."/>
            <person name="Fronick C."/>
            <person name="Harrison M."/>
            <person name="Strong C."/>
            <person name="Farmer C."/>
            <person name="Delahaunty K."/>
            <person name="Markovic C."/>
            <person name="Hall O."/>
            <person name="Minx P."/>
            <person name="Tomlinson C."/>
            <person name="Mitreva M."/>
            <person name="Nelson J."/>
            <person name="Hou S."/>
            <person name="Wollam A."/>
            <person name="Pepin K.H."/>
            <person name="Johnson M."/>
            <person name="Bhonagiri V."/>
            <person name="Nash W.E."/>
            <person name="Warren W."/>
            <person name="Chinwalla A."/>
            <person name="Mardis E.R."/>
            <person name="Wilson R.K."/>
        </authorList>
    </citation>
    <scope>NUCLEOTIDE SEQUENCE [LARGE SCALE GENOMIC DNA]</scope>
    <source>
        <strain evidence="2 3">DSM 2374</strain>
    </source>
</reference>
<dbReference type="PATRIC" id="fig|521002.11.peg.1396"/>
<accession>D2ZRF8</accession>
<protein>
    <recommendedName>
        <fullName evidence="4">Zinc-ribbon domain-containing protein</fullName>
    </recommendedName>
</protein>
<sequence length="187" mass="21072">MIKCPKCGNEVDSDDEYCKHCSHKLKKKPITDKKNIIIMALIIIIIAIIGVICYSMFTTEPVKVVDVGVGTFNCSNELNFTLNQTDGPFKEYIADNGRYTVKVFNLSQGNYYYNYGLSLANNEIKTYPSSVIDNVLIYNSTANVGEYVGEPRFIAIIDNNDKNLQIQIVTPEVEETVQIANSFQFKN</sequence>
<feature type="transmembrane region" description="Helical" evidence="1">
    <location>
        <begin position="36"/>
        <end position="57"/>
    </location>
</feature>
<dbReference type="AlphaFoldDB" id="D2ZRF8"/>
<keyword evidence="1" id="KW-1133">Transmembrane helix</keyword>
<gene>
    <name evidence="2" type="ORF">METSMIF1_03441</name>
</gene>
<organism evidence="2 3">
    <name type="scientific">Methanobrevibacter smithii DSM 2374</name>
    <dbReference type="NCBI Taxonomy" id="521002"/>
    <lineage>
        <taxon>Archaea</taxon>
        <taxon>Methanobacteriati</taxon>
        <taxon>Methanobacteriota</taxon>
        <taxon>Methanomada group</taxon>
        <taxon>Methanobacteria</taxon>
        <taxon>Methanobacteriales</taxon>
        <taxon>Methanobacteriaceae</taxon>
        <taxon>Methanobrevibacter</taxon>
    </lineage>
</organism>
<proteinExistence type="predicted"/>
<keyword evidence="1" id="KW-0472">Membrane</keyword>
<dbReference type="HOGENOM" id="CLU_1444696_0_0_2"/>
<dbReference type="Proteomes" id="UP000004028">
    <property type="component" value="Unassembled WGS sequence"/>
</dbReference>